<dbReference type="RefSeq" id="WP_075638599.1">
    <property type="nucleotide sequence ID" value="NZ_MKIM01000024.1"/>
</dbReference>
<accession>A0A1Q8ZU12</accession>
<keyword evidence="2" id="KW-0472">Membrane</keyword>
<evidence type="ECO:0000313" key="4">
    <source>
        <dbReference type="Proteomes" id="UP000186894"/>
    </source>
</evidence>
<comment type="caution">
    <text evidence="3">The sequence shown here is derived from an EMBL/GenBank/DDBJ whole genome shotgun (WGS) entry which is preliminary data.</text>
</comment>
<evidence type="ECO:0000313" key="3">
    <source>
        <dbReference type="EMBL" id="OLP45582.1"/>
    </source>
</evidence>
<dbReference type="AlphaFoldDB" id="A0A1Q8ZU12"/>
<feature type="transmembrane region" description="Helical" evidence="2">
    <location>
        <begin position="15"/>
        <end position="37"/>
    </location>
</feature>
<feature type="transmembrane region" description="Helical" evidence="2">
    <location>
        <begin position="43"/>
        <end position="67"/>
    </location>
</feature>
<evidence type="ECO:0000256" key="1">
    <source>
        <dbReference type="SAM" id="MobiDB-lite"/>
    </source>
</evidence>
<protein>
    <recommendedName>
        <fullName evidence="5">DUF1499 domain-containing protein</fullName>
    </recommendedName>
</protein>
<dbReference type="STRING" id="1867956.BJF95_10430"/>
<sequence>MSIRFIRPVSLSARYALRLAIVSFLLLVGSFAAFRLGSLQVPTFVLLALLSGGLALLTVPLALWGLWRLWQVGAEGGIAATKALVIAVLPLSVLGVAAHYYQTRPPIFEITTDTDEPAAWIAPPKAVQGWMPRPKSDPAWHARVQAAAYPTLTVRSYNGALDRVYQTARQVASDQRFKVTQTAGAAYARPDFPATAMRPELLGGDSGVKAPVPLARPEPEQEMPDTDNEPAGTIRIQATSRDFITGLPFDIVIRLREEEDSVLVDMRVASRYGPHDLGLSAAIANRYLTAMDGTLLGIAAE</sequence>
<feature type="transmembrane region" description="Helical" evidence="2">
    <location>
        <begin position="79"/>
        <end position="101"/>
    </location>
</feature>
<gene>
    <name evidence="3" type="ORF">BJF95_10430</name>
</gene>
<dbReference type="OrthoDB" id="1523552at2"/>
<dbReference type="InterPro" id="IPR010865">
    <property type="entry name" value="DUF1499"/>
</dbReference>
<proteinExistence type="predicted"/>
<dbReference type="EMBL" id="MKIM01000024">
    <property type="protein sequence ID" value="OLP45582.1"/>
    <property type="molecule type" value="Genomic_DNA"/>
</dbReference>
<organism evidence="3 4">
    <name type="scientific">Rhizobium oryziradicis</name>
    <dbReference type="NCBI Taxonomy" id="1867956"/>
    <lineage>
        <taxon>Bacteria</taxon>
        <taxon>Pseudomonadati</taxon>
        <taxon>Pseudomonadota</taxon>
        <taxon>Alphaproteobacteria</taxon>
        <taxon>Hyphomicrobiales</taxon>
        <taxon>Rhizobiaceae</taxon>
        <taxon>Rhizobium/Agrobacterium group</taxon>
        <taxon>Rhizobium</taxon>
    </lineage>
</organism>
<dbReference type="Proteomes" id="UP000186894">
    <property type="component" value="Unassembled WGS sequence"/>
</dbReference>
<feature type="region of interest" description="Disordered" evidence="1">
    <location>
        <begin position="205"/>
        <end position="230"/>
    </location>
</feature>
<reference evidence="3 4" key="1">
    <citation type="submission" date="2016-09" db="EMBL/GenBank/DDBJ databases">
        <title>Rhizobium oryziradicis sp. nov., isolated from the root of rice.</title>
        <authorList>
            <person name="Zhao J."/>
            <person name="Zhang X."/>
        </authorList>
    </citation>
    <scope>NUCLEOTIDE SEQUENCE [LARGE SCALE GENOMIC DNA]</scope>
    <source>
        <strain evidence="3 4">N19</strain>
    </source>
</reference>
<name>A0A1Q8ZU12_9HYPH</name>
<dbReference type="Pfam" id="PF07386">
    <property type="entry name" value="DUF1499"/>
    <property type="match status" value="1"/>
</dbReference>
<evidence type="ECO:0008006" key="5">
    <source>
        <dbReference type="Google" id="ProtNLM"/>
    </source>
</evidence>
<evidence type="ECO:0000256" key="2">
    <source>
        <dbReference type="SAM" id="Phobius"/>
    </source>
</evidence>
<keyword evidence="4" id="KW-1185">Reference proteome</keyword>
<keyword evidence="2" id="KW-1133">Transmembrane helix</keyword>
<keyword evidence="2" id="KW-0812">Transmembrane</keyword>